<keyword evidence="2" id="KW-1185">Reference proteome</keyword>
<dbReference type="AlphaFoldDB" id="A0A151J181"/>
<feature type="non-terminal residue" evidence="1">
    <location>
        <position position="1"/>
    </location>
</feature>
<reference evidence="1 2" key="1">
    <citation type="submission" date="2015-09" db="EMBL/GenBank/DDBJ databases">
        <title>Trachymyrmex cornetzi WGS genome.</title>
        <authorList>
            <person name="Nygaard S."/>
            <person name="Hu H."/>
            <person name="Boomsma J."/>
            <person name="Zhang G."/>
        </authorList>
    </citation>
    <scope>NUCLEOTIDE SEQUENCE [LARGE SCALE GENOMIC DNA]</scope>
    <source>
        <strain evidence="1">Tcor2-1</strain>
        <tissue evidence="1">Whole body</tissue>
    </source>
</reference>
<sequence>RGREYEIDGRRVDGYYESESADGIQRYVLQFHRCFWHGCPTCFQVNRDRTLSSTNRGDTIHTRYERTLASTYRLRKRGYHEIEKWECNFDREYVSWRLREEAVASFPMTNIVIAANTTALARLKLYDYLEKLDKRVLYYDTDSCIYLSTGEPNEYEPRTGNFLGDMTDELESYGRGSYIESFVSGGPKFYSYIVRTPEGRTHEVCKIKGITLNFKNSIVLNFNSIKKLIEENERKRREAEEQTAGKAVINLHFTAIRRTAFHEIITQNETKSCAPVKRKFINNRYSFHTVS</sequence>
<protein>
    <recommendedName>
        <fullName evidence="3">DNA-directed DNA polymerase</fullName>
    </recommendedName>
</protein>
<dbReference type="GO" id="GO:0071897">
    <property type="term" value="P:DNA biosynthetic process"/>
    <property type="evidence" value="ECO:0007669"/>
    <property type="project" value="UniProtKB-ARBA"/>
</dbReference>
<dbReference type="InterPro" id="IPR023211">
    <property type="entry name" value="DNA_pol_palm_dom_sf"/>
</dbReference>
<dbReference type="SUPFAM" id="SSF56672">
    <property type="entry name" value="DNA/RNA polymerases"/>
    <property type="match status" value="1"/>
</dbReference>
<organism evidence="1 2">
    <name type="scientific">Trachymyrmex cornetzi</name>
    <dbReference type="NCBI Taxonomy" id="471704"/>
    <lineage>
        <taxon>Eukaryota</taxon>
        <taxon>Metazoa</taxon>
        <taxon>Ecdysozoa</taxon>
        <taxon>Arthropoda</taxon>
        <taxon>Hexapoda</taxon>
        <taxon>Insecta</taxon>
        <taxon>Pterygota</taxon>
        <taxon>Neoptera</taxon>
        <taxon>Endopterygota</taxon>
        <taxon>Hymenoptera</taxon>
        <taxon>Apocrita</taxon>
        <taxon>Aculeata</taxon>
        <taxon>Formicoidea</taxon>
        <taxon>Formicidae</taxon>
        <taxon>Myrmicinae</taxon>
        <taxon>Trachymyrmex</taxon>
    </lineage>
</organism>
<name>A0A151J181_9HYME</name>
<proteinExistence type="predicted"/>
<accession>A0A151J181</accession>
<gene>
    <name evidence="1" type="ORF">ALC57_12203</name>
</gene>
<dbReference type="Gene3D" id="3.90.1600.10">
    <property type="entry name" value="Palm domain of DNA polymerase"/>
    <property type="match status" value="1"/>
</dbReference>
<evidence type="ECO:0000313" key="2">
    <source>
        <dbReference type="Proteomes" id="UP000078492"/>
    </source>
</evidence>
<dbReference type="PANTHER" id="PTHR33568:SF3">
    <property type="entry name" value="DNA-DIRECTED DNA POLYMERASE"/>
    <property type="match status" value="1"/>
</dbReference>
<dbReference type="PANTHER" id="PTHR33568">
    <property type="entry name" value="DNA POLYMERASE"/>
    <property type="match status" value="1"/>
</dbReference>
<dbReference type="EMBL" id="KQ980549">
    <property type="protein sequence ID" value="KYN15581.1"/>
    <property type="molecule type" value="Genomic_DNA"/>
</dbReference>
<evidence type="ECO:0000313" key="1">
    <source>
        <dbReference type="EMBL" id="KYN15581.1"/>
    </source>
</evidence>
<evidence type="ECO:0008006" key="3">
    <source>
        <dbReference type="Google" id="ProtNLM"/>
    </source>
</evidence>
<dbReference type="Proteomes" id="UP000078492">
    <property type="component" value="Unassembled WGS sequence"/>
</dbReference>
<dbReference type="InterPro" id="IPR043502">
    <property type="entry name" value="DNA/RNA_pol_sf"/>
</dbReference>